<organism evidence="4 5">
    <name type="scientific">Labrys miyagiensis</name>
    <dbReference type="NCBI Taxonomy" id="346912"/>
    <lineage>
        <taxon>Bacteria</taxon>
        <taxon>Pseudomonadati</taxon>
        <taxon>Pseudomonadota</taxon>
        <taxon>Alphaproteobacteria</taxon>
        <taxon>Hyphomicrobiales</taxon>
        <taxon>Xanthobacteraceae</taxon>
        <taxon>Labrys</taxon>
    </lineage>
</organism>
<dbReference type="RefSeq" id="WP_284312325.1">
    <property type="nucleotide sequence ID" value="NZ_BSPC01000022.1"/>
</dbReference>
<name>A0ABQ6CGC1_9HYPH</name>
<dbReference type="Proteomes" id="UP001156882">
    <property type="component" value="Unassembled WGS sequence"/>
</dbReference>
<protein>
    <recommendedName>
        <fullName evidence="3">SWIM-type domain-containing protein</fullName>
    </recommendedName>
</protein>
<keyword evidence="5" id="KW-1185">Reference proteome</keyword>
<dbReference type="Pfam" id="PF04434">
    <property type="entry name" value="SWIM"/>
    <property type="match status" value="1"/>
</dbReference>
<dbReference type="EMBL" id="BSPC01000022">
    <property type="protein sequence ID" value="GLS19397.1"/>
    <property type="molecule type" value="Genomic_DNA"/>
</dbReference>
<keyword evidence="1" id="KW-0479">Metal-binding</keyword>
<gene>
    <name evidence="4" type="ORF">GCM10007874_24140</name>
</gene>
<feature type="region of interest" description="Disordered" evidence="2">
    <location>
        <begin position="407"/>
        <end position="426"/>
    </location>
</feature>
<sequence>MSDLLALYARIDDAMLETMSSRGLMRRAAADAANVAFDSLGSTGIVGSVEGATVRLDDKGLAKARCTCPAATLCRHKLAVVLALRNQAAVPVAMADEPETDWLARLAAFDLAALQGAVGKTALREAFRLLALAETTAVEPSRSSLKVTLTSVKEGAEVAIPAQGDFAAIASGLPERRRPASHAAAVLAARSHFGLPAVEFAEATPVADEEAFTPDAALLAAILDTLRRAYAQGFSVPSRGLEERLMLLAISGRAEAMPRLSACLRRIAEGLEQRRTRNVNHDPVDLLREIAFGHALAYALSQTMDGQRLRKLAGAVRADYEPIGDVDLIGLGASVFETIAGAVGVTSHFIEPATGRRFTATLARSTTHDTRFDPRSAYGTEPVWGHTLSRLSIARFRLSGAQASDSGRLSLSQSSRTGQPEPFRPTQEAVGAWADDRHGVLADLAHQSWTILADTLARAFAPSLDRPPPSRPVILMPHRLAPVSFDDLTQTLRWPLMDRVGAWIALTLGHDDEGRGLGAHRIAALEAAVGDEGDRKPFAIVALARAEQGRIVLEPMSLWGETTSLLDFPDRMKPLETGFVSRIMTSLRRASAQFAPPPPVDTSARQTSQLLEAGVDALISCAEAGLQRAARERLLQPLAQTYELASLAPLMQLFTRTVGSTDEVAPAAALTAAHGLFTLQGLTCRLPVW</sequence>
<evidence type="ECO:0000256" key="2">
    <source>
        <dbReference type="SAM" id="MobiDB-lite"/>
    </source>
</evidence>
<proteinExistence type="predicted"/>
<evidence type="ECO:0000256" key="1">
    <source>
        <dbReference type="PROSITE-ProRule" id="PRU00325"/>
    </source>
</evidence>
<dbReference type="PROSITE" id="PS50966">
    <property type="entry name" value="ZF_SWIM"/>
    <property type="match status" value="1"/>
</dbReference>
<evidence type="ECO:0000313" key="4">
    <source>
        <dbReference type="EMBL" id="GLS19397.1"/>
    </source>
</evidence>
<dbReference type="InterPro" id="IPR007527">
    <property type="entry name" value="Znf_SWIM"/>
</dbReference>
<keyword evidence="1" id="KW-0862">Zinc</keyword>
<accession>A0ABQ6CGC1</accession>
<evidence type="ECO:0000313" key="5">
    <source>
        <dbReference type="Proteomes" id="UP001156882"/>
    </source>
</evidence>
<reference evidence="5" key="1">
    <citation type="journal article" date="2019" name="Int. J. Syst. Evol. Microbiol.">
        <title>The Global Catalogue of Microorganisms (GCM) 10K type strain sequencing project: providing services to taxonomists for standard genome sequencing and annotation.</title>
        <authorList>
            <consortium name="The Broad Institute Genomics Platform"/>
            <consortium name="The Broad Institute Genome Sequencing Center for Infectious Disease"/>
            <person name="Wu L."/>
            <person name="Ma J."/>
        </authorList>
    </citation>
    <scope>NUCLEOTIDE SEQUENCE [LARGE SCALE GENOMIC DNA]</scope>
    <source>
        <strain evidence="5">NBRC 101365</strain>
    </source>
</reference>
<feature type="compositionally biased region" description="Low complexity" evidence="2">
    <location>
        <begin position="407"/>
        <end position="419"/>
    </location>
</feature>
<keyword evidence="1" id="KW-0863">Zinc-finger</keyword>
<feature type="domain" description="SWIM-type" evidence="3">
    <location>
        <begin position="52"/>
        <end position="85"/>
    </location>
</feature>
<evidence type="ECO:0000259" key="3">
    <source>
        <dbReference type="PROSITE" id="PS50966"/>
    </source>
</evidence>
<comment type="caution">
    <text evidence="4">The sequence shown here is derived from an EMBL/GenBank/DDBJ whole genome shotgun (WGS) entry which is preliminary data.</text>
</comment>